<sequence length="372" mass="42802">MRTRKLDGYLLHQQYSTVLAGNTSRTTIPKWMKDLEKNQGVIPSPSSLLSRSKKAFQNRQKELEDQIILYEAVMRDDFSGSPNRIGISIIGLLVVTGLIANQIRHHGAGPVWSDPKSAWLDFELKLWDPYTRMFFSMSLITFSVVKSLKFAFTLSHTIKRITIKKKDLNNLQRIISSKKNKPIDPSILNSVPMTLYSIGSLDLIYPIRKLYEYSILEAIRMGDMIRLSQPIASQNQASSYQRSLWLKFCVSSNDPPVNKLDQKRKSNFLNLAHLNTFALQIPAVGVWGNSKFDLRPLDILSLFEEKIKSVDDLVPQQKNQTPQRIEEEDHQFRYKVFGLDFRHSLGFNLSVIKVYLSDYYRFLSSIKFSPSS</sequence>
<proteinExistence type="predicted"/>
<comment type="caution">
    <text evidence="1">The sequence shown here is derived from an EMBL/GenBank/DDBJ whole genome shotgun (WGS) entry which is preliminary data.</text>
</comment>
<dbReference type="OrthoDB" id="2502668at2759"/>
<name>A0A0L0VU43_9BASI</name>
<dbReference type="EMBL" id="AJIL01000021">
    <property type="protein sequence ID" value="KNF02732.1"/>
    <property type="molecule type" value="Genomic_DNA"/>
</dbReference>
<reference evidence="2" key="1">
    <citation type="submission" date="2014-03" db="EMBL/GenBank/DDBJ databases">
        <title>The Genome Sequence of Puccinia striiformis f. sp. tritici PST-78.</title>
        <authorList>
            <consortium name="The Broad Institute Genome Sequencing Platform"/>
            <person name="Cuomo C."/>
            <person name="Hulbert S."/>
            <person name="Chen X."/>
            <person name="Walker B."/>
            <person name="Young S.K."/>
            <person name="Zeng Q."/>
            <person name="Gargeya S."/>
            <person name="Fitzgerald M."/>
            <person name="Haas B."/>
            <person name="Abouelleil A."/>
            <person name="Alvarado L."/>
            <person name="Arachchi H.M."/>
            <person name="Berlin A.M."/>
            <person name="Chapman S.B."/>
            <person name="Goldberg J."/>
            <person name="Griggs A."/>
            <person name="Gujja S."/>
            <person name="Hansen M."/>
            <person name="Howarth C."/>
            <person name="Imamovic A."/>
            <person name="Larimer J."/>
            <person name="McCowan C."/>
            <person name="Montmayeur A."/>
            <person name="Murphy C."/>
            <person name="Neiman D."/>
            <person name="Pearson M."/>
            <person name="Priest M."/>
            <person name="Roberts A."/>
            <person name="Saif S."/>
            <person name="Shea T."/>
            <person name="Sisk P."/>
            <person name="Sykes S."/>
            <person name="Wortman J."/>
            <person name="Nusbaum C."/>
            <person name="Birren B."/>
        </authorList>
    </citation>
    <scope>NUCLEOTIDE SEQUENCE [LARGE SCALE GENOMIC DNA]</scope>
    <source>
        <strain evidence="2">race PST-78</strain>
    </source>
</reference>
<evidence type="ECO:0000313" key="2">
    <source>
        <dbReference type="Proteomes" id="UP000054564"/>
    </source>
</evidence>
<accession>A0A0L0VU43</accession>
<gene>
    <name evidence="1" type="ORF">PSTG_04017</name>
</gene>
<evidence type="ECO:0000313" key="1">
    <source>
        <dbReference type="EMBL" id="KNF02732.1"/>
    </source>
</evidence>
<organism evidence="1 2">
    <name type="scientific">Puccinia striiformis f. sp. tritici PST-78</name>
    <dbReference type="NCBI Taxonomy" id="1165861"/>
    <lineage>
        <taxon>Eukaryota</taxon>
        <taxon>Fungi</taxon>
        <taxon>Dikarya</taxon>
        <taxon>Basidiomycota</taxon>
        <taxon>Pucciniomycotina</taxon>
        <taxon>Pucciniomycetes</taxon>
        <taxon>Pucciniales</taxon>
        <taxon>Pucciniaceae</taxon>
        <taxon>Puccinia</taxon>
    </lineage>
</organism>
<keyword evidence="2" id="KW-1185">Reference proteome</keyword>
<dbReference type="Proteomes" id="UP000054564">
    <property type="component" value="Unassembled WGS sequence"/>
</dbReference>
<dbReference type="AlphaFoldDB" id="A0A0L0VU43"/>
<protein>
    <submittedName>
        <fullName evidence="1">Uncharacterized protein</fullName>
    </submittedName>
</protein>